<evidence type="ECO:0000259" key="6">
    <source>
        <dbReference type="PROSITE" id="PS50060"/>
    </source>
</evidence>
<dbReference type="AlphaFoldDB" id="A0A8S1E4K4"/>
<keyword evidence="4" id="KW-0812">Transmembrane</keyword>
<keyword evidence="4" id="KW-0472">Membrane</keyword>
<feature type="domain" description="SMB" evidence="8">
    <location>
        <begin position="326"/>
        <end position="373"/>
    </location>
</feature>
<gene>
    <name evidence="9" type="ORF">CLODIP_2_CD12255</name>
</gene>
<keyword evidence="1 2" id="KW-1015">Disulfide bond</keyword>
<dbReference type="InterPro" id="IPR001212">
    <property type="entry name" value="Somatomedin_B_dom"/>
</dbReference>
<accession>A0A8S1E4K4</accession>
<proteinExistence type="predicted"/>
<keyword evidence="4" id="KW-1133">Transmembrane helix</keyword>
<dbReference type="InterPro" id="IPR036024">
    <property type="entry name" value="Somatomedin_B-like_dom_sf"/>
</dbReference>
<dbReference type="CDD" id="cd06263">
    <property type="entry name" value="MAM"/>
    <property type="match status" value="1"/>
</dbReference>
<evidence type="ECO:0000256" key="5">
    <source>
        <dbReference type="SAM" id="SignalP"/>
    </source>
</evidence>
<sequence length="565" mass="62427">MRPTGLLLLALLPIFSSVVLGQKKNKGWFRSLSTACGNVSIPNGFVKWKDSLTLQVKCDRFFYPYGPSKVMCSRNKQFSSPLPHCTKPGCPLPGVIENGYWKTEAEHSVLKVFCSPDFEVHETEMMVCNGKSWSAPVPFCYPKRPSLTCDLSSSGEDLCGWQQDGQSSDTWTLQSKANPYRLNNTGPDKDDSPAELGKYLYLDNSLAIENKTIAVARLYSPVYAKSLKNCFSFSYHMFGSEKIGTIRVYIVNAGQQVSNTTLPKANVTGDQGDAWRQFYFSATTNTSIQWVIEAEIQDVENISVIAIDNMKLNFTDCPSEKKPEWEFPSCKNRCTHSLETNQNSKVCSCADKCAIEDNCCFDFEIYCNAAEDDEEETTQKASVVSTTTAKPRATSTATTRPTTVKATTPSATTVKTTATTKTTTVAKKSITTIAPRATTKQIRENKTTVTTPRSSPPIARTTINTTTQTTTSPVSPKPHELPLPKKEDEKPSHSGWLFWVVGVVGAVVMAIGLLKFVCGNFLRRRQVLGEDGEGVAFISNDADEPQLDFTLASPTNVRKFDYDEL</sequence>
<dbReference type="Pfam" id="PF00629">
    <property type="entry name" value="MAM"/>
    <property type="match status" value="1"/>
</dbReference>
<dbReference type="OrthoDB" id="412155at2759"/>
<feature type="compositionally biased region" description="Low complexity" evidence="3">
    <location>
        <begin position="461"/>
        <end position="471"/>
    </location>
</feature>
<reference evidence="9 10" key="1">
    <citation type="submission" date="2020-04" db="EMBL/GenBank/DDBJ databases">
        <authorList>
            <person name="Alioto T."/>
            <person name="Alioto T."/>
            <person name="Gomez Garrido J."/>
        </authorList>
    </citation>
    <scope>NUCLEOTIDE SEQUENCE [LARGE SCALE GENOMIC DNA]</scope>
</reference>
<dbReference type="InterPro" id="IPR035976">
    <property type="entry name" value="Sushi/SCR/CCP_sf"/>
</dbReference>
<feature type="chain" id="PRO_5035761074" description="Sushi domain-containing protein" evidence="5">
    <location>
        <begin position="22"/>
        <end position="565"/>
    </location>
</feature>
<feature type="signal peptide" evidence="5">
    <location>
        <begin position="1"/>
        <end position="21"/>
    </location>
</feature>
<evidence type="ECO:0000256" key="1">
    <source>
        <dbReference type="ARBA" id="ARBA00023157"/>
    </source>
</evidence>
<dbReference type="SMART" id="SM00137">
    <property type="entry name" value="MAM"/>
    <property type="match status" value="1"/>
</dbReference>
<dbReference type="InterPro" id="IPR013320">
    <property type="entry name" value="ConA-like_dom_sf"/>
</dbReference>
<dbReference type="Gene3D" id="4.10.410.20">
    <property type="match status" value="1"/>
</dbReference>
<feature type="region of interest" description="Disordered" evidence="3">
    <location>
        <begin position="445"/>
        <end position="491"/>
    </location>
</feature>
<dbReference type="GO" id="GO:0016020">
    <property type="term" value="C:membrane"/>
    <property type="evidence" value="ECO:0007669"/>
    <property type="project" value="InterPro"/>
</dbReference>
<feature type="domain" description="MAM" evidence="6">
    <location>
        <begin position="147"/>
        <end position="319"/>
    </location>
</feature>
<keyword evidence="5" id="KW-0732">Signal</keyword>
<dbReference type="SUPFAM" id="SSF57535">
    <property type="entry name" value="Complement control module/SCR domain"/>
    <property type="match status" value="2"/>
</dbReference>
<dbReference type="PROSITE" id="PS50958">
    <property type="entry name" value="SMB_2"/>
    <property type="match status" value="1"/>
</dbReference>
<dbReference type="PROSITE" id="PS50060">
    <property type="entry name" value="MAM_2"/>
    <property type="match status" value="1"/>
</dbReference>
<keyword evidence="10" id="KW-1185">Reference proteome</keyword>
<evidence type="ECO:0000259" key="7">
    <source>
        <dbReference type="PROSITE" id="PS50923"/>
    </source>
</evidence>
<evidence type="ECO:0000256" key="2">
    <source>
        <dbReference type="PROSITE-ProRule" id="PRU00302"/>
    </source>
</evidence>
<dbReference type="EMBL" id="CADEPI010000632">
    <property type="protein sequence ID" value="CAB3387828.1"/>
    <property type="molecule type" value="Genomic_DNA"/>
</dbReference>
<dbReference type="SMART" id="SM00032">
    <property type="entry name" value="CCP"/>
    <property type="match status" value="2"/>
</dbReference>
<dbReference type="InterPro" id="IPR000436">
    <property type="entry name" value="Sushi_SCR_CCP_dom"/>
</dbReference>
<dbReference type="PROSITE" id="PS50923">
    <property type="entry name" value="SUSHI"/>
    <property type="match status" value="1"/>
</dbReference>
<dbReference type="SUPFAM" id="SSF49899">
    <property type="entry name" value="Concanavalin A-like lectins/glucanases"/>
    <property type="match status" value="1"/>
</dbReference>
<dbReference type="InterPro" id="IPR000998">
    <property type="entry name" value="MAM_dom"/>
</dbReference>
<dbReference type="InterPro" id="IPR051560">
    <property type="entry name" value="MAM_domain-containing"/>
</dbReference>
<keyword evidence="2" id="KW-0768">Sushi</keyword>
<feature type="compositionally biased region" description="Basic and acidic residues" evidence="3">
    <location>
        <begin position="477"/>
        <end position="491"/>
    </location>
</feature>
<dbReference type="Gene3D" id="2.10.70.10">
    <property type="entry name" value="Complement Module, domain 1"/>
    <property type="match status" value="1"/>
</dbReference>
<dbReference type="PROSITE" id="PS00524">
    <property type="entry name" value="SMB_1"/>
    <property type="match status" value="1"/>
</dbReference>
<evidence type="ECO:0000256" key="4">
    <source>
        <dbReference type="SAM" id="Phobius"/>
    </source>
</evidence>
<dbReference type="Pfam" id="PF01033">
    <property type="entry name" value="Somatomedin_B"/>
    <property type="match status" value="1"/>
</dbReference>
<evidence type="ECO:0000259" key="8">
    <source>
        <dbReference type="PROSITE" id="PS50958"/>
    </source>
</evidence>
<feature type="region of interest" description="Disordered" evidence="3">
    <location>
        <begin position="374"/>
        <end position="410"/>
    </location>
</feature>
<dbReference type="Proteomes" id="UP000494165">
    <property type="component" value="Unassembled WGS sequence"/>
</dbReference>
<dbReference type="PANTHER" id="PTHR23282">
    <property type="entry name" value="APICAL ENDOSOMAL GLYCOPROTEIN PRECURSOR"/>
    <property type="match status" value="1"/>
</dbReference>
<evidence type="ECO:0000313" key="10">
    <source>
        <dbReference type="Proteomes" id="UP000494165"/>
    </source>
</evidence>
<evidence type="ECO:0008006" key="11">
    <source>
        <dbReference type="Google" id="ProtNLM"/>
    </source>
</evidence>
<feature type="transmembrane region" description="Helical" evidence="4">
    <location>
        <begin position="496"/>
        <end position="518"/>
    </location>
</feature>
<feature type="domain" description="Sushi" evidence="7">
    <location>
        <begin position="83"/>
        <end position="142"/>
    </location>
</feature>
<dbReference type="CDD" id="cd00033">
    <property type="entry name" value="CCP"/>
    <property type="match status" value="1"/>
</dbReference>
<comment type="caution">
    <text evidence="9">The sequence shown here is derived from an EMBL/GenBank/DDBJ whole genome shotgun (WGS) entry which is preliminary data.</text>
</comment>
<protein>
    <recommendedName>
        <fullName evidence="11">Sushi domain-containing protein</fullName>
    </recommendedName>
</protein>
<evidence type="ECO:0000313" key="9">
    <source>
        <dbReference type="EMBL" id="CAB3387828.1"/>
    </source>
</evidence>
<organism evidence="9 10">
    <name type="scientific">Cloeon dipterum</name>
    <dbReference type="NCBI Taxonomy" id="197152"/>
    <lineage>
        <taxon>Eukaryota</taxon>
        <taxon>Metazoa</taxon>
        <taxon>Ecdysozoa</taxon>
        <taxon>Arthropoda</taxon>
        <taxon>Hexapoda</taxon>
        <taxon>Insecta</taxon>
        <taxon>Pterygota</taxon>
        <taxon>Palaeoptera</taxon>
        <taxon>Ephemeroptera</taxon>
        <taxon>Pisciforma</taxon>
        <taxon>Baetidae</taxon>
        <taxon>Cloeon</taxon>
    </lineage>
</organism>
<dbReference type="SUPFAM" id="SSF90188">
    <property type="entry name" value="Somatomedin B domain"/>
    <property type="match status" value="1"/>
</dbReference>
<comment type="caution">
    <text evidence="2">Lacks conserved residue(s) required for the propagation of feature annotation.</text>
</comment>
<dbReference type="Gene3D" id="2.60.120.200">
    <property type="match status" value="1"/>
</dbReference>
<name>A0A8S1E4K4_9INSE</name>
<dbReference type="PANTHER" id="PTHR23282:SF101">
    <property type="entry name" value="MAM DOMAIN-CONTAINING PROTEIN"/>
    <property type="match status" value="1"/>
</dbReference>
<feature type="compositionally biased region" description="Low complexity" evidence="3">
    <location>
        <begin position="385"/>
        <end position="410"/>
    </location>
</feature>
<feature type="disulfide bond" evidence="2">
    <location>
        <begin position="85"/>
        <end position="128"/>
    </location>
</feature>
<evidence type="ECO:0000256" key="3">
    <source>
        <dbReference type="SAM" id="MobiDB-lite"/>
    </source>
</evidence>